<proteinExistence type="predicted"/>
<dbReference type="SUPFAM" id="SSF50249">
    <property type="entry name" value="Nucleic acid-binding proteins"/>
    <property type="match status" value="1"/>
</dbReference>
<dbReference type="EMBL" id="MN741028">
    <property type="protein sequence ID" value="QHU23402.1"/>
    <property type="molecule type" value="Genomic_DNA"/>
</dbReference>
<dbReference type="InterPro" id="IPR012340">
    <property type="entry name" value="NA-bd_OB-fold"/>
</dbReference>
<accession>A0A6C0KZJ3</accession>
<dbReference type="AlphaFoldDB" id="A0A6C0KZJ3"/>
<dbReference type="CDD" id="cd04458">
    <property type="entry name" value="CSP_CDS"/>
    <property type="match status" value="1"/>
</dbReference>
<organism evidence="3">
    <name type="scientific">viral metagenome</name>
    <dbReference type="NCBI Taxonomy" id="1070528"/>
    <lineage>
        <taxon>unclassified sequences</taxon>
        <taxon>metagenomes</taxon>
        <taxon>organismal metagenomes</taxon>
    </lineage>
</organism>
<feature type="domain" description="CSD" evidence="2">
    <location>
        <begin position="3"/>
        <end position="78"/>
    </location>
</feature>
<name>A0A6C0KZJ3_9ZZZZ</name>
<dbReference type="InterPro" id="IPR002059">
    <property type="entry name" value="CSP_DNA-bd"/>
</dbReference>
<dbReference type="Pfam" id="PF00313">
    <property type="entry name" value="CSD"/>
    <property type="match status" value="1"/>
</dbReference>
<reference evidence="3" key="1">
    <citation type="journal article" date="2020" name="Nature">
        <title>Giant virus diversity and host interactions through global metagenomics.</title>
        <authorList>
            <person name="Schulz F."/>
            <person name="Roux S."/>
            <person name="Paez-Espino D."/>
            <person name="Jungbluth S."/>
            <person name="Walsh D.A."/>
            <person name="Denef V.J."/>
            <person name="McMahon K.D."/>
            <person name="Konstantinidis K.T."/>
            <person name="Eloe-Fadrosh E.A."/>
            <person name="Kyrpides N.C."/>
            <person name="Woyke T."/>
        </authorList>
    </citation>
    <scope>NUCLEOTIDE SEQUENCE</scope>
    <source>
        <strain evidence="3">GVMAG-S-ERX555907-94</strain>
    </source>
</reference>
<dbReference type="PROSITE" id="PS51857">
    <property type="entry name" value="CSD_2"/>
    <property type="match status" value="1"/>
</dbReference>
<feature type="region of interest" description="Disordered" evidence="1">
    <location>
        <begin position="97"/>
        <end position="116"/>
    </location>
</feature>
<feature type="compositionally biased region" description="Acidic residues" evidence="1">
    <location>
        <begin position="106"/>
        <end position="116"/>
    </location>
</feature>
<dbReference type="InterPro" id="IPR011129">
    <property type="entry name" value="CSD"/>
</dbReference>
<dbReference type="PANTHER" id="PTHR46565:SF20">
    <property type="entry name" value="COLD SHOCK DOMAIN-CONTAINING PROTEIN 4"/>
    <property type="match status" value="1"/>
</dbReference>
<dbReference type="Gene3D" id="2.40.50.140">
    <property type="entry name" value="Nucleic acid-binding proteins"/>
    <property type="match status" value="1"/>
</dbReference>
<evidence type="ECO:0000256" key="1">
    <source>
        <dbReference type="SAM" id="MobiDB-lite"/>
    </source>
</evidence>
<sequence>MSEEIGTVIWFDQKKGFGFVKVLTPDSEFLNKEVFVHYSNIEAESSFKKLYPGESVSLNVEKNPEGSDKEFSSSNIRGVLGLPLLVDNQDYIYRPIKKRKDNEVGGQEEDESTQEE</sequence>
<evidence type="ECO:0000313" key="3">
    <source>
        <dbReference type="EMBL" id="QHU23402.1"/>
    </source>
</evidence>
<protein>
    <recommendedName>
        <fullName evidence="2">CSD domain-containing protein</fullName>
    </recommendedName>
</protein>
<dbReference type="PRINTS" id="PR00050">
    <property type="entry name" value="COLDSHOCK"/>
</dbReference>
<dbReference type="PANTHER" id="PTHR46565">
    <property type="entry name" value="COLD SHOCK DOMAIN PROTEIN 2"/>
    <property type="match status" value="1"/>
</dbReference>
<dbReference type="GO" id="GO:0003676">
    <property type="term" value="F:nucleic acid binding"/>
    <property type="evidence" value="ECO:0007669"/>
    <property type="project" value="InterPro"/>
</dbReference>
<evidence type="ECO:0000259" key="2">
    <source>
        <dbReference type="PROSITE" id="PS51857"/>
    </source>
</evidence>
<dbReference type="SMART" id="SM00357">
    <property type="entry name" value="CSP"/>
    <property type="match status" value="1"/>
</dbReference>